<dbReference type="Proteomes" id="UP000265882">
    <property type="component" value="Unassembled WGS sequence"/>
</dbReference>
<evidence type="ECO:0000256" key="1">
    <source>
        <dbReference type="ARBA" id="ARBA00008950"/>
    </source>
</evidence>
<comment type="similarity">
    <text evidence="1 2">Belongs to the metallophosphoesterase superfamily. YfcE family.</text>
</comment>
<proteinExistence type="inferred from homology"/>
<dbReference type="InterPro" id="IPR029052">
    <property type="entry name" value="Metallo-depent_PP-like"/>
</dbReference>
<comment type="caution">
    <text evidence="4">The sequence shown here is derived from an EMBL/GenBank/DDBJ whole genome shotgun (WGS) entry which is preliminary data.</text>
</comment>
<evidence type="ECO:0000313" key="4">
    <source>
        <dbReference type="EMBL" id="RJP21818.1"/>
    </source>
</evidence>
<dbReference type="PANTHER" id="PTHR43165">
    <property type="entry name" value="METALLOPHOSPHOESTERASE"/>
    <property type="match status" value="1"/>
</dbReference>
<dbReference type="SUPFAM" id="SSF56300">
    <property type="entry name" value="Metallo-dependent phosphatases"/>
    <property type="match status" value="1"/>
</dbReference>
<evidence type="ECO:0000313" key="5">
    <source>
        <dbReference type="Proteomes" id="UP000265882"/>
    </source>
</evidence>
<evidence type="ECO:0000256" key="2">
    <source>
        <dbReference type="RuleBase" id="RU362039"/>
    </source>
</evidence>
<dbReference type="AlphaFoldDB" id="A0A3A4NMI0"/>
<gene>
    <name evidence="4" type="ORF">C4520_09175</name>
</gene>
<dbReference type="GO" id="GO:0046872">
    <property type="term" value="F:metal ion binding"/>
    <property type="evidence" value="ECO:0007669"/>
    <property type="project" value="UniProtKB-KW"/>
</dbReference>
<dbReference type="PANTHER" id="PTHR43165:SF1">
    <property type="entry name" value="PHOSPHODIESTERASE MJ0936"/>
    <property type="match status" value="1"/>
</dbReference>
<dbReference type="Gene3D" id="3.60.21.10">
    <property type="match status" value="1"/>
</dbReference>
<dbReference type="InterPro" id="IPR041802">
    <property type="entry name" value="MPP_YfcE"/>
</dbReference>
<dbReference type="EMBL" id="QZKU01000064">
    <property type="protein sequence ID" value="RJP21818.1"/>
    <property type="molecule type" value="Genomic_DNA"/>
</dbReference>
<dbReference type="NCBIfam" id="TIGR00040">
    <property type="entry name" value="yfcE"/>
    <property type="match status" value="1"/>
</dbReference>
<keyword evidence="2" id="KW-0479">Metal-binding</keyword>
<dbReference type="Pfam" id="PF12850">
    <property type="entry name" value="Metallophos_2"/>
    <property type="match status" value="1"/>
</dbReference>
<evidence type="ECO:0000259" key="3">
    <source>
        <dbReference type="Pfam" id="PF12850"/>
    </source>
</evidence>
<sequence>MLVGILSDTHDNMIMLKKAVDCFLGRGVDLVLHAGDYVAPFTARELGRLNCGLIGVFGNNDGDKLLLTKKYEGIGQLYDGIHQLKVDGKMIALTHYPDIAETLASRGAYDVVICGHNHRAKIVEGKTLLINPGECCGWLEGTSTIAFLDLLTMRTELVTL</sequence>
<dbReference type="InterPro" id="IPR053193">
    <property type="entry name" value="MetalloPDE_YfcE-like"/>
</dbReference>
<dbReference type="InterPro" id="IPR024654">
    <property type="entry name" value="Calcineurin-like_PHP_lpxH"/>
</dbReference>
<dbReference type="GO" id="GO:0016787">
    <property type="term" value="F:hydrolase activity"/>
    <property type="evidence" value="ECO:0007669"/>
    <property type="project" value="UniProtKB-UniRule"/>
</dbReference>
<dbReference type="CDD" id="cd00841">
    <property type="entry name" value="MPP_YfcE"/>
    <property type="match status" value="1"/>
</dbReference>
<reference evidence="4 5" key="1">
    <citation type="journal article" date="2017" name="ISME J.">
        <title>Energy and carbon metabolisms in a deep terrestrial subsurface fluid microbial community.</title>
        <authorList>
            <person name="Momper L."/>
            <person name="Jungbluth S.P."/>
            <person name="Lee M.D."/>
            <person name="Amend J.P."/>
        </authorList>
    </citation>
    <scope>NUCLEOTIDE SEQUENCE [LARGE SCALE GENOMIC DNA]</scope>
    <source>
        <strain evidence="4">SURF_5</strain>
    </source>
</reference>
<protein>
    <recommendedName>
        <fullName evidence="2">Phosphoesterase</fullName>
        <ecNumber evidence="2">3.1.4.-</ecNumber>
    </recommendedName>
</protein>
<dbReference type="EC" id="3.1.4.-" evidence="2"/>
<name>A0A3A4NMI0_ABYX5</name>
<organism evidence="4 5">
    <name type="scientific">Abyssobacteria bacterium (strain SURF_5)</name>
    <dbReference type="NCBI Taxonomy" id="2093360"/>
    <lineage>
        <taxon>Bacteria</taxon>
        <taxon>Pseudomonadati</taxon>
        <taxon>Candidatus Hydrogenedentota</taxon>
        <taxon>Candidatus Abyssobacteria</taxon>
    </lineage>
</organism>
<accession>A0A3A4NMI0</accession>
<feature type="domain" description="Calcineurin-like phosphoesterase" evidence="3">
    <location>
        <begin position="1"/>
        <end position="150"/>
    </location>
</feature>
<comment type="cofactor">
    <cofactor evidence="2">
        <name>a divalent metal cation</name>
        <dbReference type="ChEBI" id="CHEBI:60240"/>
    </cofactor>
</comment>
<dbReference type="InterPro" id="IPR000979">
    <property type="entry name" value="Phosphodiesterase_MJ0936/Vps29"/>
</dbReference>